<organism evidence="9 10">
    <name type="scientific">Pollutimonas subterranea</name>
    <dbReference type="NCBI Taxonomy" id="2045210"/>
    <lineage>
        <taxon>Bacteria</taxon>
        <taxon>Pseudomonadati</taxon>
        <taxon>Pseudomonadota</taxon>
        <taxon>Betaproteobacteria</taxon>
        <taxon>Burkholderiales</taxon>
        <taxon>Alcaligenaceae</taxon>
        <taxon>Pollutimonas</taxon>
    </lineage>
</organism>
<dbReference type="OrthoDB" id="9769565at2"/>
<dbReference type="RefSeq" id="WP_102074512.1">
    <property type="nucleotide sequence ID" value="NZ_PDNW01000011.1"/>
</dbReference>
<dbReference type="PANTHER" id="PTHR43876:SF7">
    <property type="entry name" value="UBIQUINONE BIOSYNTHESIS MONOOXYGENASE COQ6, MITOCHONDRIAL"/>
    <property type="match status" value="1"/>
</dbReference>
<dbReference type="SUPFAM" id="SSF51905">
    <property type="entry name" value="FAD/NAD(P)-binding domain"/>
    <property type="match status" value="1"/>
</dbReference>
<proteinExistence type="inferred from homology"/>
<evidence type="ECO:0000256" key="1">
    <source>
        <dbReference type="ARBA" id="ARBA00001974"/>
    </source>
</evidence>
<comment type="caution">
    <text evidence="9">The sequence shown here is derived from an EMBL/GenBank/DDBJ whole genome shotgun (WGS) entry which is preliminary data.</text>
</comment>
<sequence>MSKDSVLVCGTGIAGLAAALGLAKGGFDVSLIGPRAAPAAAAPDVYCPRVYAISSASQAFLDRLGVWNMMDSRRLTPVETMEVYGDGGGALHLHAWQSAQTTLAWIVEASQMERALQQAVQVFGITWHPEKFQRLESNTVFTDTGRALKADLLVGADGAHSQVRAASGIAHESRPYGDIGLVVHLTAELPHQNIALQWFTSDSVLALLPLPDTADGHQVSMVWSMPQASAKELMAMPDLQRNRVLETRLAAATGGRLGGLQVRSTLSGFPLFLEHSGMVAPGVALVSDAAHRVHPLAGQGLNLGLADVDELLRVLQGKEAYRRAGDVRVLSRYRRARAEPIMAMRMATHGLHRLFASNATPVVWARNTGMQFVDRLPFMKRILIGGASGK</sequence>
<comment type="similarity">
    <text evidence="3">Belongs to the UbiH/COQ6 family.</text>
</comment>
<dbReference type="InterPro" id="IPR010971">
    <property type="entry name" value="UbiH/COQ6"/>
</dbReference>
<name>A0A2N4U2V2_9BURK</name>
<keyword evidence="7" id="KW-0503">Monooxygenase</keyword>
<keyword evidence="9" id="KW-0830">Ubiquinone</keyword>
<evidence type="ECO:0000259" key="8">
    <source>
        <dbReference type="Pfam" id="PF01494"/>
    </source>
</evidence>
<dbReference type="EMBL" id="PDNW01000011">
    <property type="protein sequence ID" value="PLC49345.1"/>
    <property type="molecule type" value="Genomic_DNA"/>
</dbReference>
<gene>
    <name evidence="9" type="ORF">CR159_13665</name>
</gene>
<dbReference type="NCBIfam" id="TIGR01988">
    <property type="entry name" value="Ubi-OHases"/>
    <property type="match status" value="1"/>
</dbReference>
<keyword evidence="4" id="KW-0285">Flavoprotein</keyword>
<dbReference type="PROSITE" id="PS01304">
    <property type="entry name" value="UBIH"/>
    <property type="match status" value="1"/>
</dbReference>
<dbReference type="Pfam" id="PF01494">
    <property type="entry name" value="FAD_binding_3"/>
    <property type="match status" value="1"/>
</dbReference>
<evidence type="ECO:0000313" key="10">
    <source>
        <dbReference type="Proteomes" id="UP000234190"/>
    </source>
</evidence>
<evidence type="ECO:0000256" key="3">
    <source>
        <dbReference type="ARBA" id="ARBA00005349"/>
    </source>
</evidence>
<evidence type="ECO:0000256" key="5">
    <source>
        <dbReference type="ARBA" id="ARBA00022827"/>
    </source>
</evidence>
<dbReference type="Proteomes" id="UP000234190">
    <property type="component" value="Unassembled WGS sequence"/>
</dbReference>
<comment type="cofactor">
    <cofactor evidence="1">
        <name>FAD</name>
        <dbReference type="ChEBI" id="CHEBI:57692"/>
    </cofactor>
</comment>
<dbReference type="AlphaFoldDB" id="A0A2N4U2V2"/>
<dbReference type="InterPro" id="IPR018168">
    <property type="entry name" value="Ubi_Hdrlase_CS"/>
</dbReference>
<protein>
    <submittedName>
        <fullName evidence="9">Ubiquinone biosynthesis protein UbiH</fullName>
    </submittedName>
</protein>
<dbReference type="InterPro" id="IPR051205">
    <property type="entry name" value="UbiH/COQ6_monooxygenase"/>
</dbReference>
<dbReference type="UniPathway" id="UPA00232"/>
<dbReference type="GO" id="GO:0016705">
    <property type="term" value="F:oxidoreductase activity, acting on paired donors, with incorporation or reduction of molecular oxygen"/>
    <property type="evidence" value="ECO:0007669"/>
    <property type="project" value="InterPro"/>
</dbReference>
<dbReference type="Gene3D" id="3.50.50.60">
    <property type="entry name" value="FAD/NAD(P)-binding domain"/>
    <property type="match status" value="2"/>
</dbReference>
<dbReference type="GO" id="GO:0004497">
    <property type="term" value="F:monooxygenase activity"/>
    <property type="evidence" value="ECO:0007669"/>
    <property type="project" value="UniProtKB-KW"/>
</dbReference>
<evidence type="ECO:0000313" key="9">
    <source>
        <dbReference type="EMBL" id="PLC49345.1"/>
    </source>
</evidence>
<evidence type="ECO:0000256" key="6">
    <source>
        <dbReference type="ARBA" id="ARBA00023002"/>
    </source>
</evidence>
<keyword evidence="5" id="KW-0274">FAD</keyword>
<reference evidence="9 10" key="1">
    <citation type="submission" date="2017-10" db="EMBL/GenBank/DDBJ databases">
        <title>Two draft genome sequences of Pusillimonas sp. strains isolated from a nitrate- and radionuclide-contaminated groundwater in Russia.</title>
        <authorList>
            <person name="Grouzdev D.S."/>
            <person name="Tourova T.P."/>
            <person name="Goeva M.A."/>
            <person name="Babich T.L."/>
            <person name="Sokolova D.S."/>
            <person name="Abdullin R."/>
            <person name="Poltaraus A.B."/>
            <person name="Toshchakov S.V."/>
            <person name="Nazina T.N."/>
        </authorList>
    </citation>
    <scope>NUCLEOTIDE SEQUENCE [LARGE SCALE GENOMIC DNA]</scope>
    <source>
        <strain evidence="9 10">JR1/69-3-13</strain>
    </source>
</reference>
<dbReference type="InterPro" id="IPR002938">
    <property type="entry name" value="FAD-bd"/>
</dbReference>
<dbReference type="InterPro" id="IPR036188">
    <property type="entry name" value="FAD/NAD-bd_sf"/>
</dbReference>
<dbReference type="GO" id="GO:0071949">
    <property type="term" value="F:FAD binding"/>
    <property type="evidence" value="ECO:0007669"/>
    <property type="project" value="InterPro"/>
</dbReference>
<evidence type="ECO:0000256" key="4">
    <source>
        <dbReference type="ARBA" id="ARBA00022630"/>
    </source>
</evidence>
<evidence type="ECO:0000256" key="2">
    <source>
        <dbReference type="ARBA" id="ARBA00004749"/>
    </source>
</evidence>
<comment type="pathway">
    <text evidence="2">Cofactor biosynthesis; ubiquinone biosynthesis.</text>
</comment>
<keyword evidence="10" id="KW-1185">Reference proteome</keyword>
<accession>A0A2N4U2V2</accession>
<dbReference type="GO" id="GO:0006744">
    <property type="term" value="P:ubiquinone biosynthetic process"/>
    <property type="evidence" value="ECO:0007669"/>
    <property type="project" value="UniProtKB-UniPathway"/>
</dbReference>
<feature type="domain" description="FAD-binding" evidence="8">
    <location>
        <begin position="5"/>
        <end position="344"/>
    </location>
</feature>
<dbReference type="PRINTS" id="PR00420">
    <property type="entry name" value="RNGMNOXGNASE"/>
</dbReference>
<evidence type="ECO:0000256" key="7">
    <source>
        <dbReference type="ARBA" id="ARBA00023033"/>
    </source>
</evidence>
<keyword evidence="6" id="KW-0560">Oxidoreductase</keyword>
<dbReference type="PANTHER" id="PTHR43876">
    <property type="entry name" value="UBIQUINONE BIOSYNTHESIS MONOOXYGENASE COQ6, MITOCHONDRIAL"/>
    <property type="match status" value="1"/>
</dbReference>